<feature type="domain" description="Penicillin binding protein A dimerisation" evidence="2">
    <location>
        <begin position="52"/>
        <end position="135"/>
    </location>
</feature>
<dbReference type="EC" id="2.4.1.129" evidence="3"/>
<protein>
    <submittedName>
        <fullName evidence="3">Peptidoglycan glycosyltransferase</fullName>
        <ecNumber evidence="3">2.4.1.129</ecNumber>
    </submittedName>
</protein>
<comment type="caution">
    <text evidence="3">The sequence shown here is derived from an EMBL/GenBank/DDBJ whole genome shotgun (WGS) entry which is preliminary data.</text>
</comment>
<evidence type="ECO:0000313" key="4">
    <source>
        <dbReference type="Proteomes" id="UP000552883"/>
    </source>
</evidence>
<dbReference type="Gene3D" id="3.90.1310.10">
    <property type="entry name" value="Penicillin-binding protein 2a (Domain 2)"/>
    <property type="match status" value="1"/>
</dbReference>
<dbReference type="InterPro" id="IPR054120">
    <property type="entry name" value="PBPA_dimer"/>
</dbReference>
<dbReference type="SUPFAM" id="SSF56519">
    <property type="entry name" value="Penicillin binding protein dimerisation domain"/>
    <property type="match status" value="1"/>
</dbReference>
<feature type="domain" description="Penicillin-binding protein transpeptidase" evidence="1">
    <location>
        <begin position="156"/>
        <end position="479"/>
    </location>
</feature>
<dbReference type="GO" id="GO:0071555">
    <property type="term" value="P:cell wall organization"/>
    <property type="evidence" value="ECO:0007669"/>
    <property type="project" value="TreeGrafter"/>
</dbReference>
<keyword evidence="3" id="KW-0328">Glycosyltransferase</keyword>
<dbReference type="AlphaFoldDB" id="A0A840XI31"/>
<dbReference type="InterPro" id="IPR036138">
    <property type="entry name" value="PBP_dimer_sf"/>
</dbReference>
<organism evidence="3 4">
    <name type="scientific">Microcella frigidaquae</name>
    <dbReference type="NCBI Taxonomy" id="424758"/>
    <lineage>
        <taxon>Bacteria</taxon>
        <taxon>Bacillati</taxon>
        <taxon>Actinomycetota</taxon>
        <taxon>Actinomycetes</taxon>
        <taxon>Micrococcales</taxon>
        <taxon>Microbacteriaceae</taxon>
        <taxon>Microcella</taxon>
    </lineage>
</organism>
<dbReference type="Pfam" id="PF00905">
    <property type="entry name" value="Transpeptidase"/>
    <property type="match status" value="1"/>
</dbReference>
<keyword evidence="4" id="KW-1185">Reference proteome</keyword>
<name>A0A840XI31_9MICO</name>
<dbReference type="InterPro" id="IPR001460">
    <property type="entry name" value="PCN-bd_Tpept"/>
</dbReference>
<dbReference type="RefSeq" id="WP_153981317.1">
    <property type="nucleotide sequence ID" value="NZ_BAAANZ010000005.1"/>
</dbReference>
<dbReference type="EMBL" id="JACHBS010000001">
    <property type="protein sequence ID" value="MBB5617976.1"/>
    <property type="molecule type" value="Genomic_DNA"/>
</dbReference>
<sequence length="485" mass="51119">MNKELRRVSVVTLAMFLALFVSTSVIQVFAVDELRADPRNVRTLYASYSAERGPILVDGRPIAESVEAPESVFAFLRVYSEPGLYAPVTGYFTLNQGNTGIEGAYNDFLTGTANEQFLDQLGALVTGQRPRGAAVELTIDPVVQQAAREAMGDLKGAVVAIEPSTGRILAMVSTPSFDPNRLSAHDTASVIEAYEQLLNDPDDPLINRTISGDQYFPGSTFKVLVAAAAIDSGRFTAESTFPNPATLELPLSDAVVRNATRGPCGSGSTVTIATALRLSCNIPFAELGLALGEETLAEYADRFGFGAELQVPMAVTPSRFPRGLDDAQLMLSSFGQFDVRVTPLQMAMVNAAIANGGNLMQPTLLDRIIAPDLSIIQQPEPTLLGQPVSRATAETVTRLMVDAVANGVAGNARIEGVDVAGKTGTAENGGDAPFTLWFTGFAPADNPRVAVAVVIEDGGGLGQSGSSNQIAAPIGKRVLEAVLSR</sequence>
<evidence type="ECO:0000259" key="2">
    <source>
        <dbReference type="Pfam" id="PF21922"/>
    </source>
</evidence>
<dbReference type="GO" id="GO:0008658">
    <property type="term" value="F:penicillin binding"/>
    <property type="evidence" value="ECO:0007669"/>
    <property type="project" value="InterPro"/>
</dbReference>
<keyword evidence="3" id="KW-0808">Transferase</keyword>
<dbReference type="GO" id="GO:0005886">
    <property type="term" value="C:plasma membrane"/>
    <property type="evidence" value="ECO:0007669"/>
    <property type="project" value="TreeGrafter"/>
</dbReference>
<dbReference type="Pfam" id="PF21922">
    <property type="entry name" value="PBP_dimer_2"/>
    <property type="match status" value="1"/>
</dbReference>
<dbReference type="Gene3D" id="3.40.710.10">
    <property type="entry name" value="DD-peptidase/beta-lactamase superfamily"/>
    <property type="match status" value="1"/>
</dbReference>
<dbReference type="Proteomes" id="UP000552883">
    <property type="component" value="Unassembled WGS sequence"/>
</dbReference>
<dbReference type="GO" id="GO:0016757">
    <property type="term" value="F:glycosyltransferase activity"/>
    <property type="evidence" value="ECO:0007669"/>
    <property type="project" value="UniProtKB-KW"/>
</dbReference>
<evidence type="ECO:0000259" key="1">
    <source>
        <dbReference type="Pfam" id="PF00905"/>
    </source>
</evidence>
<dbReference type="PANTHER" id="PTHR30627:SF24">
    <property type="entry name" value="PENICILLIN-BINDING PROTEIN 4B"/>
    <property type="match status" value="1"/>
</dbReference>
<dbReference type="OrthoDB" id="9766847at2"/>
<gene>
    <name evidence="3" type="ORF">BJ959_001472</name>
</gene>
<evidence type="ECO:0000313" key="3">
    <source>
        <dbReference type="EMBL" id="MBB5617976.1"/>
    </source>
</evidence>
<accession>A0A840XI31</accession>
<dbReference type="PANTHER" id="PTHR30627">
    <property type="entry name" value="PEPTIDOGLYCAN D,D-TRANSPEPTIDASE"/>
    <property type="match status" value="1"/>
</dbReference>
<dbReference type="InterPro" id="IPR050515">
    <property type="entry name" value="Beta-lactam/transpept"/>
</dbReference>
<dbReference type="InterPro" id="IPR012338">
    <property type="entry name" value="Beta-lactam/transpept-like"/>
</dbReference>
<dbReference type="SUPFAM" id="SSF56601">
    <property type="entry name" value="beta-lactamase/transpeptidase-like"/>
    <property type="match status" value="1"/>
</dbReference>
<reference evidence="3 4" key="1">
    <citation type="submission" date="2020-08" db="EMBL/GenBank/DDBJ databases">
        <title>Sequencing the genomes of 1000 actinobacteria strains.</title>
        <authorList>
            <person name="Klenk H.-P."/>
        </authorList>
    </citation>
    <scope>NUCLEOTIDE SEQUENCE [LARGE SCALE GENOMIC DNA]</scope>
    <source>
        <strain evidence="3 4">DSM 23889</strain>
    </source>
</reference>
<dbReference type="GO" id="GO:0071972">
    <property type="term" value="F:peptidoglycan L,D-transpeptidase activity"/>
    <property type="evidence" value="ECO:0007669"/>
    <property type="project" value="TreeGrafter"/>
</dbReference>
<proteinExistence type="predicted"/>